<proteinExistence type="predicted"/>
<comment type="caution">
    <text evidence="3">The sequence shown here is derived from an EMBL/GenBank/DDBJ whole genome shotgun (WGS) entry which is preliminary data.</text>
</comment>
<keyword evidence="4" id="KW-1185">Reference proteome</keyword>
<dbReference type="InterPro" id="IPR001296">
    <property type="entry name" value="Glyco_trans_1"/>
</dbReference>
<evidence type="ECO:0000259" key="1">
    <source>
        <dbReference type="Pfam" id="PF00534"/>
    </source>
</evidence>
<reference evidence="3 4" key="1">
    <citation type="submission" date="2022-04" db="EMBL/GenBank/DDBJ databases">
        <authorList>
            <person name="Huq M.A."/>
        </authorList>
    </citation>
    <scope>NUCLEOTIDE SEQUENCE [LARGE SCALE GENOMIC DNA]</scope>
    <source>
        <strain evidence="3 4">MAH-33</strain>
    </source>
</reference>
<dbReference type="Pfam" id="PF00534">
    <property type="entry name" value="Glycos_transf_1"/>
    <property type="match status" value="1"/>
</dbReference>
<dbReference type="SUPFAM" id="SSF53756">
    <property type="entry name" value="UDP-Glycosyltransferase/glycogen phosphorylase"/>
    <property type="match status" value="1"/>
</dbReference>
<dbReference type="Pfam" id="PF13579">
    <property type="entry name" value="Glyco_trans_4_4"/>
    <property type="match status" value="1"/>
</dbReference>
<gene>
    <name evidence="3" type="ORF">MU848_04705</name>
</gene>
<dbReference type="Proteomes" id="UP001203512">
    <property type="component" value="Unassembled WGS sequence"/>
</dbReference>
<dbReference type="RefSeq" id="WP_247230537.1">
    <property type="nucleotide sequence ID" value="NZ_JALKHS010000006.1"/>
</dbReference>
<feature type="domain" description="Glycosyl transferase family 1" evidence="1">
    <location>
        <begin position="197"/>
        <end position="352"/>
    </location>
</feature>
<dbReference type="Gene3D" id="3.40.50.2000">
    <property type="entry name" value="Glycogen Phosphorylase B"/>
    <property type="match status" value="2"/>
</dbReference>
<evidence type="ECO:0000313" key="4">
    <source>
        <dbReference type="Proteomes" id="UP001203512"/>
    </source>
</evidence>
<feature type="domain" description="Glycosyltransferase subfamily 4-like N-terminal" evidence="2">
    <location>
        <begin position="18"/>
        <end position="158"/>
    </location>
</feature>
<evidence type="ECO:0000259" key="2">
    <source>
        <dbReference type="Pfam" id="PF13579"/>
    </source>
</evidence>
<evidence type="ECO:0000313" key="3">
    <source>
        <dbReference type="EMBL" id="MCK0530880.1"/>
    </source>
</evidence>
<sequence>MLDHTHRIAIYLYEPSDGGLDRVAILLANHLAAQGTGAELWMARMDGPLASLIAPDVAVRQVPAAKLPRGLSMLTQLPALRRMIRHHRPHILYSAGNQSNLLVALAVLGTPAQAVGRISNPIVRPGKRGILAWLRRKRFQLTAWLSGRTIVMGRSDADLLGHGCPSVHAKVAFLPRPTITPLLEQVGRERRRTPLGTVRELLAVGRLVPQKDHRTMFAALAQVKGHDWRLRIAGQGPLLDDLKQQAADLDIADRIDFLGFISDPQALAELYANAELLLQSSRWEGLTATAIEALACGCQLVITDCTPNLRDIIADAGQHPMVPVGDAAAFARAIDWTLSRTADPNRAREAVRTYGVEAALSQYQTLFAEMLR</sequence>
<name>A0ABT0DUV2_9SPHN</name>
<dbReference type="CDD" id="cd03811">
    <property type="entry name" value="GT4_GT28_WabH-like"/>
    <property type="match status" value="1"/>
</dbReference>
<dbReference type="InterPro" id="IPR028098">
    <property type="entry name" value="Glyco_trans_4-like_N"/>
</dbReference>
<dbReference type="EMBL" id="JALKHS010000006">
    <property type="protein sequence ID" value="MCK0530880.1"/>
    <property type="molecule type" value="Genomic_DNA"/>
</dbReference>
<dbReference type="PANTHER" id="PTHR12526">
    <property type="entry name" value="GLYCOSYLTRANSFERASE"/>
    <property type="match status" value="1"/>
</dbReference>
<protein>
    <submittedName>
        <fullName evidence="3">Glycosyltransferase</fullName>
    </submittedName>
</protein>
<organism evidence="3 4">
    <name type="scientific">Sphingobium agri</name>
    <dbReference type="NCBI Taxonomy" id="2933566"/>
    <lineage>
        <taxon>Bacteria</taxon>
        <taxon>Pseudomonadati</taxon>
        <taxon>Pseudomonadota</taxon>
        <taxon>Alphaproteobacteria</taxon>
        <taxon>Sphingomonadales</taxon>
        <taxon>Sphingomonadaceae</taxon>
        <taxon>Sphingobium</taxon>
    </lineage>
</organism>
<accession>A0ABT0DUV2</accession>